<dbReference type="KEGG" id="acan:ACA1_238470"/>
<evidence type="ECO:0000313" key="1">
    <source>
        <dbReference type="EMBL" id="ELR13312.1"/>
    </source>
</evidence>
<reference evidence="1 2" key="1">
    <citation type="journal article" date="2013" name="Genome Biol.">
        <title>Genome of Acanthamoeba castellanii highlights extensive lateral gene transfer and early evolution of tyrosine kinase signaling.</title>
        <authorList>
            <person name="Clarke M."/>
            <person name="Lohan A.J."/>
            <person name="Liu B."/>
            <person name="Lagkouvardos I."/>
            <person name="Roy S."/>
            <person name="Zafar N."/>
            <person name="Bertelli C."/>
            <person name="Schilde C."/>
            <person name="Kianianmomeni A."/>
            <person name="Burglin T.R."/>
            <person name="Frech C."/>
            <person name="Turcotte B."/>
            <person name="Kopec K.O."/>
            <person name="Synnott J.M."/>
            <person name="Choo C."/>
            <person name="Paponov I."/>
            <person name="Finkler A."/>
            <person name="Soon Heng Tan C."/>
            <person name="Hutchins A.P."/>
            <person name="Weinmeier T."/>
            <person name="Rattei T."/>
            <person name="Chu J.S."/>
            <person name="Gimenez G."/>
            <person name="Irimia M."/>
            <person name="Rigden D.J."/>
            <person name="Fitzpatrick D.A."/>
            <person name="Lorenzo-Morales J."/>
            <person name="Bateman A."/>
            <person name="Chiu C.H."/>
            <person name="Tang P."/>
            <person name="Hegemann P."/>
            <person name="Fromm H."/>
            <person name="Raoult D."/>
            <person name="Greub G."/>
            <person name="Miranda-Saavedra D."/>
            <person name="Chen N."/>
            <person name="Nash P."/>
            <person name="Ginger M.L."/>
            <person name="Horn M."/>
            <person name="Schaap P."/>
            <person name="Caler L."/>
            <person name="Loftus B."/>
        </authorList>
    </citation>
    <scope>NUCLEOTIDE SEQUENCE [LARGE SCALE GENOMIC DNA]</scope>
    <source>
        <strain evidence="1 2">Neff</strain>
    </source>
</reference>
<dbReference type="OrthoDB" id="31075at2759"/>
<protein>
    <submittedName>
        <fullName evidence="1">Uncharacterized protein</fullName>
    </submittedName>
</protein>
<gene>
    <name evidence="1" type="ORF">ACA1_238470</name>
</gene>
<dbReference type="RefSeq" id="XP_004335325.1">
    <property type="nucleotide sequence ID" value="XM_004335277.1"/>
</dbReference>
<name>L8GJV3_ACACF</name>
<accession>L8GJV3</accession>
<organism evidence="1 2">
    <name type="scientific">Acanthamoeba castellanii (strain ATCC 30010 / Neff)</name>
    <dbReference type="NCBI Taxonomy" id="1257118"/>
    <lineage>
        <taxon>Eukaryota</taxon>
        <taxon>Amoebozoa</taxon>
        <taxon>Discosea</taxon>
        <taxon>Longamoebia</taxon>
        <taxon>Centramoebida</taxon>
        <taxon>Acanthamoebidae</taxon>
        <taxon>Acanthamoeba</taxon>
    </lineage>
</organism>
<dbReference type="VEuPathDB" id="AmoebaDB:ACA1_238470"/>
<dbReference type="Proteomes" id="UP000011083">
    <property type="component" value="Unassembled WGS sequence"/>
</dbReference>
<dbReference type="AlphaFoldDB" id="L8GJV3"/>
<proteinExistence type="predicted"/>
<dbReference type="GeneID" id="14913962"/>
<evidence type="ECO:0000313" key="2">
    <source>
        <dbReference type="Proteomes" id="UP000011083"/>
    </source>
</evidence>
<sequence length="158" mass="17626">MFSTALAINTLIDVWSVPATDSSCKLRWAKNIPASVQPLVYGGVTYLRTYLLSGQFSLGNAFFSGSEKGDSTFPFAYPGTYSFYRNGTYLNPLTTTDLDMDSGFNLVYAMRGVSPLKTYEKFIDLKWWGYSTPKEFPAMTHAMSLIALANFQALQQCQ</sequence>
<keyword evidence="2" id="KW-1185">Reference proteome</keyword>
<dbReference type="EMBL" id="KB008093">
    <property type="protein sequence ID" value="ELR13312.1"/>
    <property type="molecule type" value="Genomic_DNA"/>
</dbReference>